<keyword evidence="6 10" id="KW-1133">Transmembrane helix</keyword>
<dbReference type="InterPro" id="IPR028362">
    <property type="entry name" value="AlgI"/>
</dbReference>
<evidence type="ECO:0000256" key="7">
    <source>
        <dbReference type="ARBA" id="ARBA00023136"/>
    </source>
</evidence>
<gene>
    <name evidence="11" type="ORF">Q0590_02220</name>
</gene>
<dbReference type="Pfam" id="PF03062">
    <property type="entry name" value="MBOAT"/>
    <property type="match status" value="1"/>
</dbReference>
<evidence type="ECO:0000256" key="8">
    <source>
        <dbReference type="ARBA" id="ARBA00023315"/>
    </source>
</evidence>
<dbReference type="EC" id="2.3.-.-" evidence="11"/>
<dbReference type="EMBL" id="JAUKPO010000001">
    <property type="protein sequence ID" value="MDO1445044.1"/>
    <property type="molecule type" value="Genomic_DNA"/>
</dbReference>
<protein>
    <submittedName>
        <fullName evidence="11">MBOAT family O-acyltransferase</fullName>
        <ecNumber evidence="11">2.3.-.-</ecNumber>
    </submittedName>
</protein>
<dbReference type="InterPro" id="IPR024194">
    <property type="entry name" value="Ac/AlaTfrase_AlgI/DltB"/>
</dbReference>
<evidence type="ECO:0000256" key="9">
    <source>
        <dbReference type="PIRNR" id="PIRNR016636"/>
    </source>
</evidence>
<feature type="transmembrane region" description="Helical" evidence="10">
    <location>
        <begin position="16"/>
        <end position="34"/>
    </location>
</feature>
<comment type="caution">
    <text evidence="11">The sequence shown here is derived from an EMBL/GenBank/DDBJ whole genome shotgun (WGS) entry which is preliminary data.</text>
</comment>
<reference evidence="11" key="1">
    <citation type="submission" date="2023-07" db="EMBL/GenBank/DDBJ databases">
        <title>The genome sequence of Rhodocytophaga aerolata KACC 12507.</title>
        <authorList>
            <person name="Zhang X."/>
        </authorList>
    </citation>
    <scope>NUCLEOTIDE SEQUENCE</scope>
    <source>
        <strain evidence="11">KACC 12507</strain>
    </source>
</reference>
<feature type="transmembrane region" description="Helical" evidence="10">
    <location>
        <begin position="92"/>
        <end position="112"/>
    </location>
</feature>
<comment type="subcellular location">
    <subcellularLocation>
        <location evidence="1">Cell membrane</location>
        <topology evidence="1">Multi-pass membrane protein</topology>
    </subcellularLocation>
</comment>
<dbReference type="PIRSF" id="PIRSF500217">
    <property type="entry name" value="AlgI"/>
    <property type="match status" value="1"/>
</dbReference>
<keyword evidence="12" id="KW-1185">Reference proteome</keyword>
<feature type="transmembrane region" description="Helical" evidence="10">
    <location>
        <begin position="438"/>
        <end position="457"/>
    </location>
</feature>
<dbReference type="PANTHER" id="PTHR13285">
    <property type="entry name" value="ACYLTRANSFERASE"/>
    <property type="match status" value="1"/>
</dbReference>
<keyword evidence="3 9" id="KW-1003">Cell membrane</keyword>
<evidence type="ECO:0000256" key="1">
    <source>
        <dbReference type="ARBA" id="ARBA00004651"/>
    </source>
</evidence>
<dbReference type="RefSeq" id="WP_302035843.1">
    <property type="nucleotide sequence ID" value="NZ_JAUKPO010000001.1"/>
</dbReference>
<evidence type="ECO:0000256" key="10">
    <source>
        <dbReference type="SAM" id="Phobius"/>
    </source>
</evidence>
<evidence type="ECO:0000313" key="12">
    <source>
        <dbReference type="Proteomes" id="UP001168528"/>
    </source>
</evidence>
<name>A0ABT8R0X0_9BACT</name>
<dbReference type="Proteomes" id="UP001168528">
    <property type="component" value="Unassembled WGS sequence"/>
</dbReference>
<keyword evidence="4 9" id="KW-0808">Transferase</keyword>
<dbReference type="InterPro" id="IPR004299">
    <property type="entry name" value="MBOAT_fam"/>
</dbReference>
<dbReference type="PANTHER" id="PTHR13285:SF23">
    <property type="entry name" value="TEICHOIC ACID D-ALANYLTRANSFERASE"/>
    <property type="match status" value="1"/>
</dbReference>
<dbReference type="GO" id="GO:0016746">
    <property type="term" value="F:acyltransferase activity"/>
    <property type="evidence" value="ECO:0007669"/>
    <property type="project" value="UniProtKB-KW"/>
</dbReference>
<keyword evidence="8 9" id="KW-0012">Acyltransferase</keyword>
<keyword evidence="5 10" id="KW-0812">Transmembrane</keyword>
<evidence type="ECO:0000256" key="6">
    <source>
        <dbReference type="ARBA" id="ARBA00022989"/>
    </source>
</evidence>
<comment type="similarity">
    <text evidence="2 9">Belongs to the membrane-bound acyltransferase family.</text>
</comment>
<keyword evidence="7 9" id="KW-0472">Membrane</keyword>
<dbReference type="PIRSF" id="PIRSF016636">
    <property type="entry name" value="AlgI_DltB"/>
    <property type="match status" value="1"/>
</dbReference>
<evidence type="ECO:0000256" key="5">
    <source>
        <dbReference type="ARBA" id="ARBA00022692"/>
    </source>
</evidence>
<proteinExistence type="inferred from homology"/>
<sequence length="505" mass="58784">METLRNILSYNEKSPLIFTDSLFWVFFAGVMLIYQFLYTKQKLRNMFLLVFSLFFYYKSSGFYFVLLLFTTVVDYYLGWKIYNAPEKTQKKWYIVLSLFINLGLLGYFKYAYFLADIINNTAGTQLTPVNYMAHWTNVVTGSSIDIASIILPVGISFYTFQSISYCIDIYRNQIRPVDNILDYAFFVSFFPQLVAGPIVRASEFVPQIYKPYQLKDEEYTHAIFLILNGLVKKILISDYISTNFVDRVFVSPTSYTGFENLMSVYGYAIQIYCDFSGYTDIAIGLALLLGFRLNINFNSPYQAVNITDFWRRWHISLSSWLRDYLYISLGGNRKGKFRTYLHLLLTMLLGGLWHGAHIKYIIWGALHGLGLAFHKFWMEVRGTKGQKSRGWNKFAAQLVTFHFVAFCWIFFRAENLEIAKQVMTQIATNFQAQLIPQILFSYKAVFGLMLLGYIVHFTPKGLKEYLEEYLGYAPDIAKAFIIVAIILCLYQVKTSALQPFIYFQF</sequence>
<feature type="transmembrane region" description="Helical" evidence="10">
    <location>
        <begin position="390"/>
        <end position="411"/>
    </location>
</feature>
<feature type="transmembrane region" description="Helical" evidence="10">
    <location>
        <begin position="469"/>
        <end position="492"/>
    </location>
</feature>
<evidence type="ECO:0000313" key="11">
    <source>
        <dbReference type="EMBL" id="MDO1445044.1"/>
    </source>
</evidence>
<organism evidence="11 12">
    <name type="scientific">Rhodocytophaga aerolata</name>
    <dbReference type="NCBI Taxonomy" id="455078"/>
    <lineage>
        <taxon>Bacteria</taxon>
        <taxon>Pseudomonadati</taxon>
        <taxon>Bacteroidota</taxon>
        <taxon>Cytophagia</taxon>
        <taxon>Cytophagales</taxon>
        <taxon>Rhodocytophagaceae</taxon>
        <taxon>Rhodocytophaga</taxon>
    </lineage>
</organism>
<accession>A0ABT8R0X0</accession>
<evidence type="ECO:0000256" key="2">
    <source>
        <dbReference type="ARBA" id="ARBA00010323"/>
    </source>
</evidence>
<evidence type="ECO:0000256" key="4">
    <source>
        <dbReference type="ARBA" id="ARBA00022679"/>
    </source>
</evidence>
<feature type="transmembrane region" description="Helical" evidence="10">
    <location>
        <begin position="46"/>
        <end position="72"/>
    </location>
</feature>
<dbReference type="InterPro" id="IPR051085">
    <property type="entry name" value="MB_O-acyltransferase"/>
</dbReference>
<feature type="transmembrane region" description="Helical" evidence="10">
    <location>
        <begin position="337"/>
        <end position="354"/>
    </location>
</feature>
<evidence type="ECO:0000256" key="3">
    <source>
        <dbReference type="ARBA" id="ARBA00022475"/>
    </source>
</evidence>